<gene>
    <name evidence="10" type="ORF">BQ4739_LOCUS3863</name>
</gene>
<organism evidence="10 11">
    <name type="scientific">Tetradesmus obliquus</name>
    <name type="common">Green alga</name>
    <name type="synonym">Acutodesmus obliquus</name>
    <dbReference type="NCBI Taxonomy" id="3088"/>
    <lineage>
        <taxon>Eukaryota</taxon>
        <taxon>Viridiplantae</taxon>
        <taxon>Chlorophyta</taxon>
        <taxon>core chlorophytes</taxon>
        <taxon>Chlorophyceae</taxon>
        <taxon>CS clade</taxon>
        <taxon>Sphaeropleales</taxon>
        <taxon>Scenedesmaceae</taxon>
        <taxon>Tetradesmus</taxon>
    </lineage>
</organism>
<evidence type="ECO:0000256" key="4">
    <source>
        <dbReference type="ARBA" id="ARBA00025556"/>
    </source>
</evidence>
<dbReference type="GO" id="GO:0046863">
    <property type="term" value="F:ribulose-1,5-bisphosphate carboxylase/oxygenase activator activity"/>
    <property type="evidence" value="ECO:0007669"/>
    <property type="project" value="UniProtKB-UniRule"/>
</dbReference>
<keyword evidence="2 6" id="KW-0547">Nucleotide-binding</keyword>
<dbReference type="PANTHER" id="PTHR32429:SF11">
    <property type="entry name" value="RIBULOSE BISPHOSPHATE CARBOXYLASE_OXYGENASE ACTIVASE, CHLOROPLASTIC"/>
    <property type="match status" value="1"/>
</dbReference>
<reference evidence="10 11" key="1">
    <citation type="submission" date="2016-10" db="EMBL/GenBank/DDBJ databases">
        <authorList>
            <person name="Cai Z."/>
        </authorList>
    </citation>
    <scope>NUCLEOTIDE SEQUENCE [LARGE SCALE GENOMIC DNA]</scope>
</reference>
<feature type="region of interest" description="Disordered" evidence="7">
    <location>
        <begin position="1"/>
        <end position="43"/>
    </location>
</feature>
<feature type="domain" description="ATPase AAA-type core" evidence="8">
    <location>
        <begin position="213"/>
        <end position="355"/>
    </location>
</feature>
<evidence type="ECO:0000313" key="10">
    <source>
        <dbReference type="EMBL" id="SZX63303.1"/>
    </source>
</evidence>
<keyword evidence="11" id="KW-1185">Reference proteome</keyword>
<feature type="compositionally biased region" description="Low complexity" evidence="7">
    <location>
        <begin position="58"/>
        <end position="76"/>
    </location>
</feature>
<dbReference type="AlphaFoldDB" id="A0A383VEB5"/>
<feature type="compositionally biased region" description="Low complexity" evidence="7">
    <location>
        <begin position="19"/>
        <end position="43"/>
    </location>
</feature>
<dbReference type="SUPFAM" id="SSF52540">
    <property type="entry name" value="P-loop containing nucleoside triphosphate hydrolases"/>
    <property type="match status" value="1"/>
</dbReference>
<dbReference type="Gene3D" id="3.40.50.300">
    <property type="entry name" value="P-loop containing nucleotide triphosphate hydrolases"/>
    <property type="match status" value="1"/>
</dbReference>
<feature type="domain" description="Ribulose bisphosphate carboxylase/oxygenase activase AAA helical" evidence="9">
    <location>
        <begin position="361"/>
        <end position="465"/>
    </location>
</feature>
<evidence type="ECO:0000259" key="8">
    <source>
        <dbReference type="Pfam" id="PF00004"/>
    </source>
</evidence>
<evidence type="ECO:0000256" key="7">
    <source>
        <dbReference type="SAM" id="MobiDB-lite"/>
    </source>
</evidence>
<comment type="similarity">
    <text evidence="5 6">Belongs to the RuBisCO activase family.</text>
</comment>
<dbReference type="InterPro" id="IPR027417">
    <property type="entry name" value="P-loop_NTPase"/>
</dbReference>
<dbReference type="GO" id="GO:0016887">
    <property type="term" value="F:ATP hydrolysis activity"/>
    <property type="evidence" value="ECO:0007669"/>
    <property type="project" value="UniProtKB-UniRule"/>
</dbReference>
<comment type="subcellular location">
    <subcellularLocation>
        <location evidence="1 6">Plastid</location>
        <location evidence="1 6">Chloroplast stroma</location>
    </subcellularLocation>
</comment>
<name>A0A383VEB5_TETOB</name>
<keyword evidence="6" id="KW-0934">Plastid</keyword>
<dbReference type="InterPro" id="IPR044960">
    <property type="entry name" value="RCA-like"/>
</dbReference>
<feature type="region of interest" description="Disordered" evidence="7">
    <location>
        <begin position="58"/>
        <end position="111"/>
    </location>
</feature>
<dbReference type="GO" id="GO:0005524">
    <property type="term" value="F:ATP binding"/>
    <property type="evidence" value="ECO:0007669"/>
    <property type="project" value="UniProtKB-UniRule"/>
</dbReference>
<dbReference type="EMBL" id="FNXT01000303">
    <property type="protein sequence ID" value="SZX63303.1"/>
    <property type="molecule type" value="Genomic_DNA"/>
</dbReference>
<dbReference type="InterPro" id="IPR003959">
    <property type="entry name" value="ATPase_AAA_core"/>
</dbReference>
<dbReference type="Pfam" id="PF00004">
    <property type="entry name" value="AAA"/>
    <property type="match status" value="1"/>
</dbReference>
<sequence length="496" mass="54080">MKTAPIGCFGRHTRHSSRPLHSSSSCSSSSSSSSSGYLWSRHSSSSIPRSFKLAASATDGTVSASSSSEGSSSSGGRFDRLIQQRQDGTSERSKGSKQVKSSWDAKEAGGGRGGGADYLYEIGASANYNTNVDVGQNIDMIDSLFAGKTLGHKTDIADGSLRAWEFRTYNNIVGDYYVAPVFLEKVAMHMAKNYLADQDAIPKSTKVPLILGVWGPKGCGKTFQTELAFKQMGVEAVVMSAGELESEVAGQPGRLLRERYRKAAELSRVRGKLSALMINDLDAGIGRFGNTQCTVNNQIVVGTLMNICDNPNQVSVHENWREGDYNQRVPIIVTGNDFATLYAPLIRDGRMEKFYWEPTTEDVVAIVHQMYKDDGLSTDDIHTLVTTFRGQSLDFFGAVRASTYDGQIREWMVDVSGSSSLDAEDANFKEVNRRLINKEGLPVFEPVAITVQDLLAEGRRLVAEQDAVNAAKLSEEYMRGAKRDGKPRPSLLGLMG</sequence>
<keyword evidence="6" id="KW-0150">Chloroplast</keyword>
<dbReference type="InterPro" id="IPR048571">
    <property type="entry name" value="RuBisCO_activase_AAA_helical"/>
</dbReference>
<accession>A0A383VEB5</accession>
<evidence type="ECO:0000313" key="11">
    <source>
        <dbReference type="Proteomes" id="UP000256970"/>
    </source>
</evidence>
<comment type="function">
    <text evidence="4 6">Activation of RuBisCO (ribulose-1,5-bisphosphate carboxylase/oxygenase; EC 4.1.1.39) involves the ATP-dependent carboxylation of the epsilon-amino group of lysine leading to a carbamate structure.</text>
</comment>
<dbReference type="PANTHER" id="PTHR32429">
    <property type="match status" value="1"/>
</dbReference>
<evidence type="ECO:0000256" key="3">
    <source>
        <dbReference type="ARBA" id="ARBA00022840"/>
    </source>
</evidence>
<protein>
    <recommendedName>
        <fullName evidence="6">Ribulose bisphosphate carboxylase/oxygenase activase, chloroplastic</fullName>
        <shortName evidence="6">RA</shortName>
        <shortName evidence="6">RuBisCO activase</shortName>
    </recommendedName>
</protein>
<evidence type="ECO:0000256" key="1">
    <source>
        <dbReference type="ARBA" id="ARBA00004470"/>
    </source>
</evidence>
<evidence type="ECO:0000256" key="2">
    <source>
        <dbReference type="ARBA" id="ARBA00022741"/>
    </source>
</evidence>
<evidence type="ECO:0000259" key="9">
    <source>
        <dbReference type="Pfam" id="PF21228"/>
    </source>
</evidence>
<dbReference type="GO" id="GO:0009570">
    <property type="term" value="C:chloroplast stroma"/>
    <property type="evidence" value="ECO:0007669"/>
    <property type="project" value="UniProtKB-SubCell"/>
</dbReference>
<evidence type="ECO:0000256" key="5">
    <source>
        <dbReference type="ARBA" id="ARBA00025781"/>
    </source>
</evidence>
<proteinExistence type="inferred from homology"/>
<dbReference type="Gene3D" id="1.10.8.1070">
    <property type="match status" value="1"/>
</dbReference>
<dbReference type="Proteomes" id="UP000256970">
    <property type="component" value="Unassembled WGS sequence"/>
</dbReference>
<feature type="compositionally biased region" description="Basic and acidic residues" evidence="7">
    <location>
        <begin position="77"/>
        <end position="94"/>
    </location>
</feature>
<keyword evidence="3 6" id="KW-0067">ATP-binding</keyword>
<dbReference type="STRING" id="3088.A0A383VEB5"/>
<evidence type="ECO:0000256" key="6">
    <source>
        <dbReference type="RuleBase" id="RU369045"/>
    </source>
</evidence>
<dbReference type="Pfam" id="PF21228">
    <property type="entry name" value="RuBisCO_activase_AAA_helical"/>
    <property type="match status" value="1"/>
</dbReference>